<dbReference type="PANTHER" id="PTHR46586">
    <property type="entry name" value="ANKYRIN REPEAT-CONTAINING PROTEIN"/>
    <property type="match status" value="1"/>
</dbReference>
<evidence type="ECO:0000313" key="2">
    <source>
        <dbReference type="EMBL" id="VFT90253.1"/>
    </source>
</evidence>
<dbReference type="EMBL" id="CAADRA010005471">
    <property type="protein sequence ID" value="VFT90253.1"/>
    <property type="molecule type" value="Genomic_DNA"/>
</dbReference>
<dbReference type="Pfam" id="PF12796">
    <property type="entry name" value="Ank_2"/>
    <property type="match status" value="1"/>
</dbReference>
<dbReference type="InterPro" id="IPR002110">
    <property type="entry name" value="Ankyrin_rpt"/>
</dbReference>
<evidence type="ECO:0000313" key="1">
    <source>
        <dbReference type="EMBL" id="KAF0695791.1"/>
    </source>
</evidence>
<gene>
    <name evidence="2" type="primary">Aste57867_13414</name>
    <name evidence="1" type="ORF">As57867_013364</name>
    <name evidence="2" type="ORF">ASTE57867_13414</name>
</gene>
<dbReference type="SUPFAM" id="SSF140860">
    <property type="entry name" value="Pseudo ankyrin repeat-like"/>
    <property type="match status" value="1"/>
</dbReference>
<proteinExistence type="predicted"/>
<name>A0A485L051_9STRA</name>
<reference evidence="1" key="2">
    <citation type="submission" date="2019-06" db="EMBL/GenBank/DDBJ databases">
        <title>Genomics analysis of Aphanomyces spp. identifies a new class of oomycete effector associated with host adaptation.</title>
        <authorList>
            <person name="Gaulin E."/>
        </authorList>
    </citation>
    <scope>NUCLEOTIDE SEQUENCE</scope>
    <source>
        <strain evidence="1">CBS 578.67</strain>
    </source>
</reference>
<dbReference type="Proteomes" id="UP000332933">
    <property type="component" value="Unassembled WGS sequence"/>
</dbReference>
<protein>
    <submittedName>
        <fullName evidence="2">Aste57867_13414 protein</fullName>
    </submittedName>
</protein>
<dbReference type="PANTHER" id="PTHR46586:SF3">
    <property type="entry name" value="ANKYRIN REPEAT-CONTAINING PROTEIN"/>
    <property type="match status" value="1"/>
</dbReference>
<dbReference type="SMART" id="SM00248">
    <property type="entry name" value="ANK"/>
    <property type="match status" value="6"/>
</dbReference>
<reference evidence="2 3" key="1">
    <citation type="submission" date="2019-03" db="EMBL/GenBank/DDBJ databases">
        <authorList>
            <person name="Gaulin E."/>
            <person name="Dumas B."/>
        </authorList>
    </citation>
    <scope>NUCLEOTIDE SEQUENCE [LARGE SCALE GENOMIC DNA]</scope>
    <source>
        <strain evidence="2">CBS 568.67</strain>
    </source>
</reference>
<keyword evidence="3" id="KW-1185">Reference proteome</keyword>
<dbReference type="Gene3D" id="1.25.40.20">
    <property type="entry name" value="Ankyrin repeat-containing domain"/>
    <property type="match status" value="4"/>
</dbReference>
<dbReference type="InterPro" id="IPR036770">
    <property type="entry name" value="Ankyrin_rpt-contain_sf"/>
</dbReference>
<sequence length="622" mass="69382">MKGSLHKSRMEDVPRNPVSTGVTRQAVVFTFPDILRTIASCQDGVYFDSSCLMNLDLPIEHAQDCRHVKSFDRYKWNSHATIEAIQMSLHTAFRSWLDAWGVDYLAQLFAYLPRMAGAAVRDAIWSHDLVLLQHLHGILDLSSIPGNLMDVAASTNDFAILEFLNQVGHRGCTSLAMQWACRHGNLSMVQFLHQHLGRRLAMNHRFLHYALVHDHMDVVEYLDAIGYVQLGGCAKYNFPYKQATNLEPVIKFLHSRNVVISVKATEAAAATGQLDLVQWILANTDAGCSYTALSDAIRNGHVAVVEYLTSHCRDQLQQPDRPNPFSKPEYATQVAAAGGHLDILKCLIAHNIDHGVGGGLEQAAAYGHLEMVQWLVANQIETCTADIANAAAETGHLVVLDWLYTHGGVTVDNPSVLVKAALNGDFDTVQWLCRHASSAVFSHGNIVSGNVLSAAIQSNRLDMVQWLHEHVSFVGRVDAMAAAAATGNKDMLLWLHAKYPETFSPEALSNAAGEGHLDVVKWLHEYGQKDCHQDILQRALSHQSVLKWLVANRTEGCRRCARRLAEMFEQFASARFLQSLPRSRQECSICCELEDDVFYDLPRDPCACFQTHRPWMTDYVMF</sequence>
<evidence type="ECO:0000313" key="3">
    <source>
        <dbReference type="Proteomes" id="UP000332933"/>
    </source>
</evidence>
<organism evidence="2 3">
    <name type="scientific">Aphanomyces stellatus</name>
    <dbReference type="NCBI Taxonomy" id="120398"/>
    <lineage>
        <taxon>Eukaryota</taxon>
        <taxon>Sar</taxon>
        <taxon>Stramenopiles</taxon>
        <taxon>Oomycota</taxon>
        <taxon>Saprolegniomycetes</taxon>
        <taxon>Saprolegniales</taxon>
        <taxon>Verrucalvaceae</taxon>
        <taxon>Aphanomyces</taxon>
    </lineage>
</organism>
<dbReference type="EMBL" id="VJMH01005450">
    <property type="protein sequence ID" value="KAF0695791.1"/>
    <property type="molecule type" value="Genomic_DNA"/>
</dbReference>
<dbReference type="InterPro" id="IPR052050">
    <property type="entry name" value="SecEffector_AnkRepeat"/>
</dbReference>
<accession>A0A485L051</accession>
<dbReference type="SUPFAM" id="SSF48403">
    <property type="entry name" value="Ankyrin repeat"/>
    <property type="match status" value="1"/>
</dbReference>
<dbReference type="AlphaFoldDB" id="A0A485L051"/>
<dbReference type="OrthoDB" id="70387at2759"/>